<protein>
    <recommendedName>
        <fullName evidence="2">THUMP-like domain-containing protein</fullName>
    </recommendedName>
</protein>
<evidence type="ECO:0000259" key="2">
    <source>
        <dbReference type="Pfam" id="PF18096"/>
    </source>
</evidence>
<dbReference type="Gene3D" id="3.40.50.150">
    <property type="entry name" value="Vaccinia Virus protein VP39"/>
    <property type="match status" value="1"/>
</dbReference>
<feature type="compositionally biased region" description="Low complexity" evidence="1">
    <location>
        <begin position="184"/>
        <end position="201"/>
    </location>
</feature>
<evidence type="ECO:0000313" key="4">
    <source>
        <dbReference type="Proteomes" id="UP000198881"/>
    </source>
</evidence>
<dbReference type="SUPFAM" id="SSF53335">
    <property type="entry name" value="S-adenosyl-L-methionine-dependent methyltransferases"/>
    <property type="match status" value="1"/>
</dbReference>
<accession>A0A1I7ME56</accession>
<evidence type="ECO:0000313" key="3">
    <source>
        <dbReference type="EMBL" id="SFV20222.1"/>
    </source>
</evidence>
<sequence length="458" mass="47876">MVPAETSSDQPSLDPTDLSPVLSPEGWALLNRLSAEGSYREADALSLSTRLRKDGHAPKLVSAVLTQLRLRGKAEAKFGPFAESMVLTQAGLEQATRLQVAALHAGRFAGAGVRHVADLGCGLGADSMAMASLDLQVTAVERDPTVAAAATVNLMPFPTAQVVCADAVQWAQQAGALPAELPDGGPSPEAGEVAEGGAQGAPDGFWLDPARRVLSSSGSSRVFDPEVFSPPLSFVEQLADSGVAVGVKMGPGIPHGAVPAGCEAQWVSVGGEVTEAVLWFNAVARPNVRRAALVLGSGPDPASPAEITSPQDFGDSHAAEVAGVGGVGGWLYEPDGAVIRAGLVADLVAREFGGVRGRLLDEHIAYFCADEQVETPFARAYEVLTVMPYHVKSLRRWVKDTGVTRLDIKKRGMAVTPEEVRRLLMSGQKGKGAGAGRHTTLVLTRVGQERLAIEVRPV</sequence>
<dbReference type="EMBL" id="FPCG01000001">
    <property type="protein sequence ID" value="SFV20222.1"/>
    <property type="molecule type" value="Genomic_DNA"/>
</dbReference>
<dbReference type="Pfam" id="PF18096">
    <property type="entry name" value="Thump_like"/>
    <property type="match status" value="1"/>
</dbReference>
<dbReference type="InterPro" id="IPR041497">
    <property type="entry name" value="Thump-like"/>
</dbReference>
<dbReference type="CDD" id="cd02440">
    <property type="entry name" value="AdoMet_MTases"/>
    <property type="match status" value="1"/>
</dbReference>
<feature type="compositionally biased region" description="Polar residues" evidence="1">
    <location>
        <begin position="1"/>
        <end position="13"/>
    </location>
</feature>
<organism evidence="3 4">
    <name type="scientific">Micrococcus terreus</name>
    <dbReference type="NCBI Taxonomy" id="574650"/>
    <lineage>
        <taxon>Bacteria</taxon>
        <taxon>Bacillati</taxon>
        <taxon>Actinomycetota</taxon>
        <taxon>Actinomycetes</taxon>
        <taxon>Micrococcales</taxon>
        <taxon>Micrococcaceae</taxon>
        <taxon>Micrococcus</taxon>
    </lineage>
</organism>
<feature type="domain" description="THUMP-like" evidence="2">
    <location>
        <begin position="378"/>
        <end position="456"/>
    </location>
</feature>
<keyword evidence="4" id="KW-1185">Reference proteome</keyword>
<dbReference type="Proteomes" id="UP000198881">
    <property type="component" value="Unassembled WGS sequence"/>
</dbReference>
<reference evidence="3 4" key="1">
    <citation type="submission" date="2016-10" db="EMBL/GenBank/DDBJ databases">
        <authorList>
            <person name="de Groot N.N."/>
        </authorList>
    </citation>
    <scope>NUCLEOTIDE SEQUENCE [LARGE SCALE GENOMIC DNA]</scope>
    <source>
        <strain evidence="3 4">CGMCC 1.7054</strain>
    </source>
</reference>
<name>A0A1I7ME56_9MICC</name>
<feature type="region of interest" description="Disordered" evidence="1">
    <location>
        <begin position="1"/>
        <end position="20"/>
    </location>
</feature>
<dbReference type="InterPro" id="IPR029063">
    <property type="entry name" value="SAM-dependent_MTases_sf"/>
</dbReference>
<dbReference type="AlphaFoldDB" id="A0A1I7ME56"/>
<proteinExistence type="predicted"/>
<dbReference type="STRING" id="574650.SAMN04487966_101239"/>
<evidence type="ECO:0000256" key="1">
    <source>
        <dbReference type="SAM" id="MobiDB-lite"/>
    </source>
</evidence>
<feature type="region of interest" description="Disordered" evidence="1">
    <location>
        <begin position="178"/>
        <end position="201"/>
    </location>
</feature>
<gene>
    <name evidence="3" type="ORF">SAMN04487966_101239</name>
</gene>